<keyword evidence="2 6" id="KW-0813">Transport</keyword>
<dbReference type="Pfam" id="PF00528">
    <property type="entry name" value="BPD_transp_1"/>
    <property type="match status" value="1"/>
</dbReference>
<evidence type="ECO:0000313" key="9">
    <source>
        <dbReference type="Proteomes" id="UP000280935"/>
    </source>
</evidence>
<feature type="transmembrane region" description="Helical" evidence="6">
    <location>
        <begin position="49"/>
        <end position="75"/>
    </location>
</feature>
<feature type="transmembrane region" description="Helical" evidence="6">
    <location>
        <begin position="81"/>
        <end position="103"/>
    </location>
</feature>
<evidence type="ECO:0000256" key="5">
    <source>
        <dbReference type="ARBA" id="ARBA00023136"/>
    </source>
</evidence>
<proteinExistence type="inferred from homology"/>
<evidence type="ECO:0000259" key="7">
    <source>
        <dbReference type="PROSITE" id="PS50928"/>
    </source>
</evidence>
<dbReference type="AlphaFoldDB" id="A0A3P1WTR1"/>
<dbReference type="PANTHER" id="PTHR30177">
    <property type="entry name" value="GLYCINE BETAINE/L-PROLINE TRANSPORT SYSTEM PERMEASE PROTEIN PROW"/>
    <property type="match status" value="1"/>
</dbReference>
<dbReference type="Gene3D" id="1.10.3720.10">
    <property type="entry name" value="MetI-like"/>
    <property type="match status" value="1"/>
</dbReference>
<keyword evidence="3 6" id="KW-0812">Transmembrane</keyword>
<dbReference type="PANTHER" id="PTHR30177:SF4">
    <property type="entry name" value="OSMOPROTECTANT IMPORT PERMEASE PROTEIN OSMW"/>
    <property type="match status" value="1"/>
</dbReference>
<comment type="caution">
    <text evidence="8">The sequence shown here is derived from an EMBL/GenBank/DDBJ whole genome shotgun (WGS) entry which is preliminary data.</text>
</comment>
<evidence type="ECO:0000256" key="4">
    <source>
        <dbReference type="ARBA" id="ARBA00022989"/>
    </source>
</evidence>
<evidence type="ECO:0000313" key="8">
    <source>
        <dbReference type="EMBL" id="RRD49561.1"/>
    </source>
</evidence>
<dbReference type="EMBL" id="RQYT01000015">
    <property type="protein sequence ID" value="RRD49561.1"/>
    <property type="molecule type" value="Genomic_DNA"/>
</dbReference>
<feature type="transmembrane region" description="Helical" evidence="6">
    <location>
        <begin position="180"/>
        <end position="200"/>
    </location>
</feature>
<dbReference type="InterPro" id="IPR035906">
    <property type="entry name" value="MetI-like_sf"/>
</dbReference>
<dbReference type="InterPro" id="IPR051204">
    <property type="entry name" value="ABC_transp_perm/SBD"/>
</dbReference>
<name>A0A3P1WTR1_9ACTN</name>
<reference evidence="8 9" key="1">
    <citation type="submission" date="2018-11" db="EMBL/GenBank/DDBJ databases">
        <title>Genomes From Bacteria Associated with the Canine Oral Cavity: a Test Case for Automated Genome-Based Taxonomic Assignment.</title>
        <authorList>
            <person name="Coil D.A."/>
            <person name="Jospin G."/>
            <person name="Darling A.E."/>
            <person name="Wallis C."/>
            <person name="Davis I.J."/>
            <person name="Harris S."/>
            <person name="Eisen J.A."/>
            <person name="Holcombe L.J."/>
            <person name="O'Flynn C."/>
        </authorList>
    </citation>
    <scope>NUCLEOTIDE SEQUENCE [LARGE SCALE GENOMIC DNA]</scope>
    <source>
        <strain evidence="8 9">OH2822_COT-296</strain>
    </source>
</reference>
<dbReference type="GO" id="GO:0055085">
    <property type="term" value="P:transmembrane transport"/>
    <property type="evidence" value="ECO:0007669"/>
    <property type="project" value="InterPro"/>
</dbReference>
<organism evidence="8 9">
    <name type="scientific">Arachnia propionica</name>
    <dbReference type="NCBI Taxonomy" id="1750"/>
    <lineage>
        <taxon>Bacteria</taxon>
        <taxon>Bacillati</taxon>
        <taxon>Actinomycetota</taxon>
        <taxon>Actinomycetes</taxon>
        <taxon>Propionibacteriales</taxon>
        <taxon>Propionibacteriaceae</taxon>
        <taxon>Arachnia</taxon>
    </lineage>
</organism>
<dbReference type="GO" id="GO:0031460">
    <property type="term" value="P:glycine betaine transport"/>
    <property type="evidence" value="ECO:0007669"/>
    <property type="project" value="TreeGrafter"/>
</dbReference>
<evidence type="ECO:0000256" key="3">
    <source>
        <dbReference type="ARBA" id="ARBA00022692"/>
    </source>
</evidence>
<keyword evidence="5 6" id="KW-0472">Membrane</keyword>
<evidence type="ECO:0000256" key="2">
    <source>
        <dbReference type="ARBA" id="ARBA00022448"/>
    </source>
</evidence>
<dbReference type="InterPro" id="IPR000515">
    <property type="entry name" value="MetI-like"/>
</dbReference>
<accession>A0A3P1WTR1</accession>
<gene>
    <name evidence="8" type="ORF">EII35_07815</name>
</gene>
<dbReference type="SUPFAM" id="SSF161098">
    <property type="entry name" value="MetI-like"/>
    <property type="match status" value="1"/>
</dbReference>
<keyword evidence="4 6" id="KW-1133">Transmembrane helix</keyword>
<evidence type="ECO:0000256" key="6">
    <source>
        <dbReference type="RuleBase" id="RU363032"/>
    </source>
</evidence>
<dbReference type="GO" id="GO:0005886">
    <property type="term" value="C:plasma membrane"/>
    <property type="evidence" value="ECO:0007669"/>
    <property type="project" value="UniProtKB-SubCell"/>
</dbReference>
<protein>
    <submittedName>
        <fullName evidence="8">ABC transporter permease subunit</fullName>
    </submittedName>
</protein>
<feature type="domain" description="ABC transmembrane type-1" evidence="7">
    <location>
        <begin position="15"/>
        <end position="199"/>
    </location>
</feature>
<feature type="transmembrane region" description="Helical" evidence="6">
    <location>
        <begin position="124"/>
        <end position="143"/>
    </location>
</feature>
<evidence type="ECO:0000256" key="1">
    <source>
        <dbReference type="ARBA" id="ARBA00004141"/>
    </source>
</evidence>
<dbReference type="PROSITE" id="PS50928">
    <property type="entry name" value="ABC_TM1"/>
    <property type="match status" value="1"/>
</dbReference>
<dbReference type="Proteomes" id="UP000280935">
    <property type="component" value="Unassembled WGS sequence"/>
</dbReference>
<feature type="transmembrane region" description="Helical" evidence="6">
    <location>
        <begin position="20"/>
        <end position="37"/>
    </location>
</feature>
<dbReference type="CDD" id="cd06261">
    <property type="entry name" value="TM_PBP2"/>
    <property type="match status" value="1"/>
</dbReference>
<comment type="subcellular location">
    <subcellularLocation>
        <location evidence="6">Cell membrane</location>
        <topology evidence="6">Multi-pass membrane protein</topology>
    </subcellularLocation>
    <subcellularLocation>
        <location evidence="1">Membrane</location>
        <topology evidence="1">Multi-pass membrane protein</topology>
    </subcellularLocation>
</comment>
<dbReference type="OrthoDB" id="3233284at2"/>
<comment type="similarity">
    <text evidence="6">Belongs to the binding-protein-dependent transport system permease family.</text>
</comment>
<feature type="transmembrane region" description="Helical" evidence="6">
    <location>
        <begin position="149"/>
        <end position="168"/>
    </location>
</feature>
<sequence>MRWLSQNWGLTLELLVDHVLLAGAAILAATLIAIPLGRLAATRPRSGGALLVALSLIYAIPSLPLLVIVPVIVGIPVRSGLNMVIVLTLYGVAVLVAQVAEAFRGLPREVMLAADAVGVGRWRRFWGVELPLAVPVLVAGLRVVSASTVSLVTVGALVGVRSLGFLFTDGFQRRIVEEQVVGVVATLLLALVLDLLLVGLGRLLTPWARRAAA</sequence>